<dbReference type="AlphaFoldDB" id="D0KVH8"/>
<organism evidence="2 3">
    <name type="scientific">Halothiobacillus neapolitanus (strain ATCC 23641 / DSM 15147 / CIP 104769 / NCIMB 8539 / c2)</name>
    <name type="common">Thiobacillus neapolitanus</name>
    <dbReference type="NCBI Taxonomy" id="555778"/>
    <lineage>
        <taxon>Bacteria</taxon>
        <taxon>Pseudomonadati</taxon>
        <taxon>Pseudomonadota</taxon>
        <taxon>Gammaproteobacteria</taxon>
        <taxon>Chromatiales</taxon>
        <taxon>Halothiobacillaceae</taxon>
        <taxon>Halothiobacillus</taxon>
    </lineage>
</organism>
<dbReference type="RefSeq" id="WP_012824840.1">
    <property type="nucleotide sequence ID" value="NC_013422.1"/>
</dbReference>
<reference evidence="2 3" key="1">
    <citation type="submission" date="2009-10" db="EMBL/GenBank/DDBJ databases">
        <title>Complete sequence of Halothiobacillus neapolitanus c2.</title>
        <authorList>
            <consortium name="US DOE Joint Genome Institute"/>
            <person name="Lucas S."/>
            <person name="Copeland A."/>
            <person name="Lapidus A."/>
            <person name="Glavina del Rio T."/>
            <person name="Tice H."/>
            <person name="Bruce D."/>
            <person name="Goodwin L."/>
            <person name="Pitluck S."/>
            <person name="Davenport K."/>
            <person name="Brettin T."/>
            <person name="Detter J.C."/>
            <person name="Han C."/>
            <person name="Tapia R."/>
            <person name="Larimer F."/>
            <person name="Land M."/>
            <person name="Hauser L."/>
            <person name="Kyrpides N."/>
            <person name="Mikhailova N."/>
            <person name="Kerfeld C."/>
            <person name="Cannon G."/>
            <person name="Heinhort S."/>
        </authorList>
    </citation>
    <scope>NUCLEOTIDE SEQUENCE [LARGE SCALE GENOMIC DNA]</scope>
    <source>
        <strain evidence="3">ATCC 23641 / c2</strain>
    </source>
</reference>
<keyword evidence="3" id="KW-1185">Reference proteome</keyword>
<dbReference type="OrthoDB" id="5295974at2"/>
<feature type="compositionally biased region" description="Basic and acidic residues" evidence="1">
    <location>
        <begin position="13"/>
        <end position="45"/>
    </location>
</feature>
<name>D0KVH8_HALNC</name>
<dbReference type="Proteomes" id="UP000009102">
    <property type="component" value="Chromosome"/>
</dbReference>
<accession>D0KVH8</accession>
<evidence type="ECO:0000313" key="3">
    <source>
        <dbReference type="Proteomes" id="UP000009102"/>
    </source>
</evidence>
<dbReference type="eggNOG" id="COG4255">
    <property type="taxonomic scope" value="Bacteria"/>
</dbReference>
<proteinExistence type="predicted"/>
<sequence>MNKLHLSILGLHPEPRFEEDKSHKGAPRNTRDSSFPRKREPRKIKALDSLLRGNDGFFEIPEDQKAGHQVALPNPERLWQWPPDGPTDGPLSVALRSRRMKRMTERPAATQTQDEACKDDPEALLLARFTAMDRDHGTAAFALQADLSEDAELRAALAEHPDIVAVSQIMPVHLQAGTDNAVLMGPRYLHVEREEWAALQADLNQWLQADGISLFSAASGRHYLGYTATALERVGTVDLPPLGCALNRPIGQLLAGNELRPFRRWLTELQMWLYSHPVNAERAKKARPEINSLWVWGRSPWLFSSSDVETAESLLPKATDRICDDDRALIYTDSAVLAGALHSNVASDANNPVVILSANSQPDINELLARGVSPSRPVHLIWSEPLWCYLEGDLAGWNASLDAIDRFLTQRQPAHRHTAAQARNFEIDNGVDLVWQRHHWLTTLYTRLFRSE</sequence>
<dbReference type="STRING" id="555778.Hneap_1986"/>
<dbReference type="KEGG" id="hna:Hneap_1986"/>
<evidence type="ECO:0000313" key="2">
    <source>
        <dbReference type="EMBL" id="ACX96808.1"/>
    </source>
</evidence>
<gene>
    <name evidence="2" type="ordered locus">Hneap_1986</name>
</gene>
<feature type="region of interest" description="Disordered" evidence="1">
    <location>
        <begin position="1"/>
        <end position="45"/>
    </location>
</feature>
<evidence type="ECO:0000256" key="1">
    <source>
        <dbReference type="SAM" id="MobiDB-lite"/>
    </source>
</evidence>
<dbReference type="EMBL" id="CP001801">
    <property type="protein sequence ID" value="ACX96808.1"/>
    <property type="molecule type" value="Genomic_DNA"/>
</dbReference>
<protein>
    <submittedName>
        <fullName evidence="2">Uncharacterized protein</fullName>
    </submittedName>
</protein>
<dbReference type="HOGENOM" id="CLU_605157_0_0_6"/>